<dbReference type="InterPro" id="IPR036390">
    <property type="entry name" value="WH_DNA-bd_sf"/>
</dbReference>
<gene>
    <name evidence="2" type="ORF">GALLR39Z86_38860</name>
</gene>
<proteinExistence type="predicted"/>
<keyword evidence="3" id="KW-1185">Reference proteome</keyword>
<dbReference type="PANTHER" id="PTHR33164:SF43">
    <property type="entry name" value="HTH-TYPE TRANSCRIPTIONAL REPRESSOR YETL"/>
    <property type="match status" value="1"/>
</dbReference>
<dbReference type="EMBL" id="BSDT01000001">
    <property type="protein sequence ID" value="GLI44036.1"/>
    <property type="molecule type" value="Genomic_DNA"/>
</dbReference>
<dbReference type="GO" id="GO:0003700">
    <property type="term" value="F:DNA-binding transcription factor activity"/>
    <property type="evidence" value="ECO:0007669"/>
    <property type="project" value="InterPro"/>
</dbReference>
<evidence type="ECO:0000259" key="1">
    <source>
        <dbReference type="PROSITE" id="PS50995"/>
    </source>
</evidence>
<dbReference type="Proteomes" id="UP001144313">
    <property type="component" value="Unassembled WGS sequence"/>
</dbReference>
<dbReference type="SUPFAM" id="SSF46785">
    <property type="entry name" value="Winged helix' DNA-binding domain"/>
    <property type="match status" value="1"/>
</dbReference>
<evidence type="ECO:0000313" key="3">
    <source>
        <dbReference type="Proteomes" id="UP001144313"/>
    </source>
</evidence>
<dbReference type="Pfam" id="PF12802">
    <property type="entry name" value="MarR_2"/>
    <property type="match status" value="1"/>
</dbReference>
<comment type="caution">
    <text evidence="2">The sequence shown here is derived from an EMBL/GenBank/DDBJ whole genome shotgun (WGS) entry which is preliminary data.</text>
</comment>
<dbReference type="InterPro" id="IPR000835">
    <property type="entry name" value="HTH_MarR-typ"/>
</dbReference>
<dbReference type="PANTHER" id="PTHR33164">
    <property type="entry name" value="TRANSCRIPTIONAL REGULATOR, MARR FAMILY"/>
    <property type="match status" value="1"/>
</dbReference>
<accession>A0A9W6GBU4</accession>
<dbReference type="Gene3D" id="1.10.10.10">
    <property type="entry name" value="Winged helix-like DNA-binding domain superfamily/Winged helix DNA-binding domain"/>
    <property type="match status" value="1"/>
</dbReference>
<dbReference type="RefSeq" id="WP_270114734.1">
    <property type="nucleotide sequence ID" value="NZ_BAAAOL010000007.1"/>
</dbReference>
<dbReference type="InterPro" id="IPR036388">
    <property type="entry name" value="WH-like_DNA-bd_sf"/>
</dbReference>
<dbReference type="GO" id="GO:0006950">
    <property type="term" value="P:response to stress"/>
    <property type="evidence" value="ECO:0007669"/>
    <property type="project" value="TreeGrafter"/>
</dbReference>
<evidence type="ECO:0000313" key="2">
    <source>
        <dbReference type="EMBL" id="GLI44036.1"/>
    </source>
</evidence>
<dbReference type="PROSITE" id="PS50995">
    <property type="entry name" value="HTH_MARR_2"/>
    <property type="match status" value="1"/>
</dbReference>
<dbReference type="AlphaFoldDB" id="A0A9W6GBU4"/>
<sequence length="153" mass="16826">MGSAEVEPSAEVQAHPVIWALRRAEMALQSVKEQRLRPLGIAPSHYALLMTVHGAPGLTGAELARRLHVTPQAVASLVAKLAERGWLERRSHSRHQHVQELHLTDEGRKALEDADAEIAAMEQRITERLGAESADQLVALLDAVMETVREPQS</sequence>
<protein>
    <submittedName>
        <fullName evidence="2">MarR family transcriptional regulator</fullName>
    </submittedName>
</protein>
<reference evidence="2" key="1">
    <citation type="submission" date="2022-12" db="EMBL/GenBank/DDBJ databases">
        <title>Reference genome sequencing for broad-spectrum identification of bacterial and archaeal isolates by mass spectrometry.</title>
        <authorList>
            <person name="Sekiguchi Y."/>
            <person name="Tourlousse D.M."/>
        </authorList>
    </citation>
    <scope>NUCLEOTIDE SEQUENCE</scope>
    <source>
        <strain evidence="2">LLR39Z86</strain>
    </source>
</reference>
<dbReference type="SMART" id="SM00347">
    <property type="entry name" value="HTH_MARR"/>
    <property type="match status" value="1"/>
</dbReference>
<name>A0A9W6GBU4_9ACTN</name>
<dbReference type="InterPro" id="IPR039422">
    <property type="entry name" value="MarR/SlyA-like"/>
</dbReference>
<organism evidence="2 3">
    <name type="scientific">Glycomyces algeriensis</name>
    <dbReference type="NCBI Taxonomy" id="256037"/>
    <lineage>
        <taxon>Bacteria</taxon>
        <taxon>Bacillati</taxon>
        <taxon>Actinomycetota</taxon>
        <taxon>Actinomycetes</taxon>
        <taxon>Glycomycetales</taxon>
        <taxon>Glycomycetaceae</taxon>
        <taxon>Glycomyces</taxon>
    </lineage>
</organism>
<feature type="domain" description="HTH marR-type" evidence="1">
    <location>
        <begin position="14"/>
        <end position="146"/>
    </location>
</feature>